<feature type="compositionally biased region" description="Basic and acidic residues" evidence="3">
    <location>
        <begin position="244"/>
        <end position="256"/>
    </location>
</feature>
<evidence type="ECO:0000313" key="6">
    <source>
        <dbReference type="EMBL" id="QUC19188.1"/>
    </source>
</evidence>
<keyword evidence="2" id="KW-0862">Zinc</keyword>
<protein>
    <recommendedName>
        <fullName evidence="4">C2H2-type domain-containing protein</fullName>
    </recommendedName>
</protein>
<feature type="compositionally biased region" description="Basic and acidic residues" evidence="3">
    <location>
        <begin position="465"/>
        <end position="483"/>
    </location>
</feature>
<evidence type="ECO:0000259" key="4">
    <source>
        <dbReference type="PROSITE" id="PS50157"/>
    </source>
</evidence>
<evidence type="ECO:0000313" key="5">
    <source>
        <dbReference type="EMBL" id="GAO19687.1"/>
    </source>
</evidence>
<dbReference type="InterPro" id="IPR006683">
    <property type="entry name" value="Thioestr_dom"/>
</dbReference>
<feature type="compositionally biased region" description="Low complexity" evidence="3">
    <location>
        <begin position="385"/>
        <end position="397"/>
    </location>
</feature>
<dbReference type="Pfam" id="PF03061">
    <property type="entry name" value="4HBT"/>
    <property type="match status" value="1"/>
</dbReference>
<dbReference type="Gene3D" id="3.10.129.10">
    <property type="entry name" value="Hotdog Thioesterase"/>
    <property type="match status" value="1"/>
</dbReference>
<feature type="region of interest" description="Disordered" evidence="3">
    <location>
        <begin position="232"/>
        <end position="274"/>
    </location>
</feature>
<organism evidence="5 8">
    <name type="scientific">Ustilaginoidea virens</name>
    <name type="common">Rice false smut fungus</name>
    <name type="synonym">Villosiclava virens</name>
    <dbReference type="NCBI Taxonomy" id="1159556"/>
    <lineage>
        <taxon>Eukaryota</taxon>
        <taxon>Fungi</taxon>
        <taxon>Dikarya</taxon>
        <taxon>Ascomycota</taxon>
        <taxon>Pezizomycotina</taxon>
        <taxon>Sordariomycetes</taxon>
        <taxon>Hypocreomycetidae</taxon>
        <taxon>Hypocreales</taxon>
        <taxon>Clavicipitaceae</taxon>
        <taxon>Ustilaginoidea</taxon>
    </lineage>
</organism>
<evidence type="ECO:0000313" key="7">
    <source>
        <dbReference type="Proteomes" id="UP000027002"/>
    </source>
</evidence>
<reference evidence="5" key="1">
    <citation type="journal article" date="2016" name="Genome Announc.">
        <title>Genome Sequence of Ustilaginoidea virens IPU010, a Rice Pathogenic Fungus Causing False Smut.</title>
        <authorList>
            <person name="Kumagai T."/>
            <person name="Ishii T."/>
            <person name="Terai G."/>
            <person name="Umemura M."/>
            <person name="Machida M."/>
            <person name="Asai K."/>
        </authorList>
    </citation>
    <scope>NUCLEOTIDE SEQUENCE [LARGE SCALE GENOMIC DNA]</scope>
    <source>
        <strain evidence="5">IPU010</strain>
    </source>
</reference>
<dbReference type="PROSITE" id="PS50157">
    <property type="entry name" value="ZINC_FINGER_C2H2_2"/>
    <property type="match status" value="1"/>
</dbReference>
<reference evidence="8" key="2">
    <citation type="journal article" date="2016" name="Genome Announc.">
        <title>Genome sequence of Ustilaginoidea virens IPU010, a rice pathogenic fungus causing false smut.</title>
        <authorList>
            <person name="Kumagai T."/>
            <person name="Ishii T."/>
            <person name="Terai G."/>
            <person name="Umemura M."/>
            <person name="Machida M."/>
            <person name="Asai K."/>
        </authorList>
    </citation>
    <scope>NUCLEOTIDE SEQUENCE [LARGE SCALE GENOMIC DNA]</scope>
    <source>
        <strain evidence="8">IPU010</strain>
    </source>
</reference>
<comment type="similarity">
    <text evidence="1">Belongs to the thioesterase PaaI family.</text>
</comment>
<name>A0A063BUI6_USTVR</name>
<dbReference type="EMBL" id="BBTG02000069">
    <property type="protein sequence ID" value="GAO19687.1"/>
    <property type="molecule type" value="Genomic_DNA"/>
</dbReference>
<dbReference type="Proteomes" id="UP000054053">
    <property type="component" value="Unassembled WGS sequence"/>
</dbReference>
<gene>
    <name evidence="6" type="ORF">UV8b_03429</name>
    <name evidence="5" type="ORF">UVI_02061480</name>
</gene>
<dbReference type="STRING" id="1159556.A0A063BUI6"/>
<evidence type="ECO:0000256" key="1">
    <source>
        <dbReference type="ARBA" id="ARBA00008324"/>
    </source>
</evidence>
<dbReference type="PANTHER" id="PTHR21660">
    <property type="entry name" value="THIOESTERASE SUPERFAMILY MEMBER-RELATED"/>
    <property type="match status" value="1"/>
</dbReference>
<evidence type="ECO:0000256" key="2">
    <source>
        <dbReference type="PROSITE-ProRule" id="PRU00042"/>
    </source>
</evidence>
<dbReference type="EMBL" id="CP072755">
    <property type="protein sequence ID" value="QUC19188.1"/>
    <property type="molecule type" value="Genomic_DNA"/>
</dbReference>
<keyword evidence="2" id="KW-0479">Metal-binding</keyword>
<keyword evidence="2" id="KW-0863">Zinc-finger</keyword>
<dbReference type="AlphaFoldDB" id="A0A063BUI6"/>
<evidence type="ECO:0000256" key="3">
    <source>
        <dbReference type="SAM" id="MobiDB-lite"/>
    </source>
</evidence>
<feature type="region of interest" description="Disordered" evidence="3">
    <location>
        <begin position="206"/>
        <end position="225"/>
    </location>
</feature>
<dbReference type="InterPro" id="IPR013087">
    <property type="entry name" value="Znf_C2H2_type"/>
</dbReference>
<accession>A0A063BUI6</accession>
<reference evidence="6" key="3">
    <citation type="submission" date="2020-03" db="EMBL/GenBank/DDBJ databases">
        <title>A mixture of massive structural variations and highly conserved coding sequences in Ustilaginoidea virens genome.</title>
        <authorList>
            <person name="Zhang K."/>
            <person name="Zhao Z."/>
            <person name="Zhang Z."/>
            <person name="Li Y."/>
            <person name="Hsiang T."/>
            <person name="Sun W."/>
        </authorList>
    </citation>
    <scope>NUCLEOTIDE SEQUENCE</scope>
    <source>
        <strain evidence="6">UV-8b</strain>
    </source>
</reference>
<dbReference type="InterPro" id="IPR039298">
    <property type="entry name" value="ACOT13"/>
</dbReference>
<dbReference type="GeneID" id="66064207"/>
<feature type="region of interest" description="Disordered" evidence="3">
    <location>
        <begin position="385"/>
        <end position="410"/>
    </location>
</feature>
<dbReference type="PANTHER" id="PTHR21660:SF11">
    <property type="entry name" value="FAMILY PROTEIN, PUTATIVE (AFU_ORTHOLOGUE AFUA_4G04355)-RELATED"/>
    <property type="match status" value="1"/>
</dbReference>
<sequence>MPLSELKPLLKSIRRRVTTTQDEDEMEMSGTVEADAASGSGQSAVPRLALPERPPAFDEMAASANIRPAAILFKRLNIPKRLSGPPRGPRPMPQAWAVASDGGKRPRLGRISRGRFVPHRHTRLESIDESLDETAELSTVEAQAQLAFQAQCPFCHEILPRQMDLDHHIVANHSGPRPDVPRVISTDLGFDEGDDELMRLTRGKSPAEFFTPPTLGNPSQNANVSEGWRSAALPGFQGTSNISDPRDPREPRERPPPRAGFFEGRLSEHHAPRLGRPVLTSELALPVVPSVTLSNARSEAGPSKPAQDENRDESCSSYTFDPASVLDMEASQSHARQESIASIMSDKSALEARMARHLLALSSSQGSHFDTASLYSSLCSSDAGGSGASSAGQAPAGRVPEWSRPWKRQGKQGPGVWLCGQCEHRDDVDAFCNHIFASLANFAPSTPRLDLLGPLQELSAATDGPLRDTDRADHQSSVADRRTRPASKPSPALPVMTISAAHEADAQRTRQVESLLATLLARSPIYSLILPDIALETVARGTVTLRLTLGQAHLNSKGGLHGAVSATIVDLVTGLAICSHDLRDATGASVDMHLSFLSTARAGETVAIRSTAERVGANLAFVTVRISKGEGAAEKVVTLAQHTKYVRGTAGAAEPS</sequence>
<feature type="region of interest" description="Disordered" evidence="3">
    <location>
        <begin position="1"/>
        <end position="45"/>
    </location>
</feature>
<feature type="domain" description="C2H2-type" evidence="4">
    <location>
        <begin position="150"/>
        <end position="178"/>
    </location>
</feature>
<dbReference type="SUPFAM" id="SSF54637">
    <property type="entry name" value="Thioesterase/thiol ester dehydrase-isomerase"/>
    <property type="match status" value="1"/>
</dbReference>
<dbReference type="PROSITE" id="PS00028">
    <property type="entry name" value="ZINC_FINGER_C2H2_1"/>
    <property type="match status" value="1"/>
</dbReference>
<dbReference type="CDD" id="cd03443">
    <property type="entry name" value="PaaI_thioesterase"/>
    <property type="match status" value="1"/>
</dbReference>
<feature type="region of interest" description="Disordered" evidence="3">
    <location>
        <begin position="460"/>
        <end position="492"/>
    </location>
</feature>
<dbReference type="RefSeq" id="XP_042996861.1">
    <property type="nucleotide sequence ID" value="XM_043140927.1"/>
</dbReference>
<dbReference type="GO" id="GO:0047617">
    <property type="term" value="F:fatty acyl-CoA hydrolase activity"/>
    <property type="evidence" value="ECO:0007669"/>
    <property type="project" value="InterPro"/>
</dbReference>
<dbReference type="GO" id="GO:0008270">
    <property type="term" value="F:zinc ion binding"/>
    <property type="evidence" value="ECO:0007669"/>
    <property type="project" value="UniProtKB-KW"/>
</dbReference>
<proteinExistence type="inferred from homology"/>
<dbReference type="OrthoDB" id="46529at2759"/>
<dbReference type="Proteomes" id="UP000027002">
    <property type="component" value="Chromosome 3"/>
</dbReference>
<keyword evidence="7" id="KW-1185">Reference proteome</keyword>
<evidence type="ECO:0000313" key="8">
    <source>
        <dbReference type="Proteomes" id="UP000054053"/>
    </source>
</evidence>
<dbReference type="KEGG" id="uvi:66064207"/>
<dbReference type="InterPro" id="IPR029069">
    <property type="entry name" value="HotDog_dom_sf"/>
</dbReference>
<dbReference type="HOGENOM" id="CLU_418089_0_0_1"/>
<feature type="region of interest" description="Disordered" evidence="3">
    <location>
        <begin position="293"/>
        <end position="319"/>
    </location>
</feature>
<feature type="compositionally biased region" description="Polar residues" evidence="3">
    <location>
        <begin position="214"/>
        <end position="224"/>
    </location>
</feature>